<dbReference type="Gene3D" id="3.30.420.10">
    <property type="entry name" value="Ribonuclease H-like superfamily/Ribonuclease H"/>
    <property type="match status" value="1"/>
</dbReference>
<dbReference type="EMBL" id="BGPR01003429">
    <property type="protein sequence ID" value="GBM88029.1"/>
    <property type="molecule type" value="Genomic_DNA"/>
</dbReference>
<dbReference type="PANTHER" id="PTHR47326:SF1">
    <property type="entry name" value="HTH PSQ-TYPE DOMAIN-CONTAINING PROTEIN"/>
    <property type="match status" value="1"/>
</dbReference>
<comment type="caution">
    <text evidence="1">The sequence shown here is derived from an EMBL/GenBank/DDBJ whole genome shotgun (WGS) entry which is preliminary data.</text>
</comment>
<evidence type="ECO:0000313" key="1">
    <source>
        <dbReference type="EMBL" id="GBM88029.1"/>
    </source>
</evidence>
<protein>
    <submittedName>
        <fullName evidence="1">Uncharacterized protein</fullName>
    </submittedName>
</protein>
<organism evidence="1 2">
    <name type="scientific">Araneus ventricosus</name>
    <name type="common">Orbweaver spider</name>
    <name type="synonym">Epeira ventricosa</name>
    <dbReference type="NCBI Taxonomy" id="182803"/>
    <lineage>
        <taxon>Eukaryota</taxon>
        <taxon>Metazoa</taxon>
        <taxon>Ecdysozoa</taxon>
        <taxon>Arthropoda</taxon>
        <taxon>Chelicerata</taxon>
        <taxon>Arachnida</taxon>
        <taxon>Araneae</taxon>
        <taxon>Araneomorphae</taxon>
        <taxon>Entelegynae</taxon>
        <taxon>Araneoidea</taxon>
        <taxon>Araneidae</taxon>
        <taxon>Araneus</taxon>
    </lineage>
</organism>
<dbReference type="OrthoDB" id="8195099at2759"/>
<proteinExistence type="predicted"/>
<keyword evidence="2" id="KW-1185">Reference proteome</keyword>
<gene>
    <name evidence="1" type="ORF">AVEN_27773_1</name>
</gene>
<dbReference type="Proteomes" id="UP000499080">
    <property type="component" value="Unassembled WGS sequence"/>
</dbReference>
<reference evidence="1 2" key="1">
    <citation type="journal article" date="2019" name="Sci. Rep.">
        <title>Orb-weaving spider Araneus ventricosus genome elucidates the spidroin gene catalogue.</title>
        <authorList>
            <person name="Kono N."/>
            <person name="Nakamura H."/>
            <person name="Ohtoshi R."/>
            <person name="Moran D.A.P."/>
            <person name="Shinohara A."/>
            <person name="Yoshida Y."/>
            <person name="Fujiwara M."/>
            <person name="Mori M."/>
            <person name="Tomita M."/>
            <person name="Arakawa K."/>
        </authorList>
    </citation>
    <scope>NUCLEOTIDE SEQUENCE [LARGE SCALE GENOMIC DNA]</scope>
</reference>
<dbReference type="GO" id="GO:0003676">
    <property type="term" value="F:nucleic acid binding"/>
    <property type="evidence" value="ECO:0007669"/>
    <property type="project" value="InterPro"/>
</dbReference>
<dbReference type="InterPro" id="IPR036397">
    <property type="entry name" value="RNaseH_sf"/>
</dbReference>
<dbReference type="AlphaFoldDB" id="A0A4Y2JEZ1"/>
<sequence length="149" mass="17089">MENPRAFHTIPLHSPTITVCCGFISQFFEENDDSSHVKCSVTALRYRDMLGSFVLPQLQQRQCLTSNMFIQDGAPPNSGQCDQRFGRQHFTDDRVIICSILTLSQAHSPDLTPRDFWLRDHLKFVVYMENVETLDDVKDMCDRSLAISC</sequence>
<accession>A0A4Y2JEZ1</accession>
<name>A0A4Y2JEZ1_ARAVE</name>
<dbReference type="PANTHER" id="PTHR47326">
    <property type="entry name" value="TRANSPOSABLE ELEMENT TC3 TRANSPOSASE-LIKE PROTEIN"/>
    <property type="match status" value="1"/>
</dbReference>
<evidence type="ECO:0000313" key="2">
    <source>
        <dbReference type="Proteomes" id="UP000499080"/>
    </source>
</evidence>